<reference evidence="1" key="1">
    <citation type="submission" date="2023-03" db="EMBL/GenBank/DDBJ databases">
        <title>Massive genome expansion in bonnet fungi (Mycena s.s.) driven by repeated elements and novel gene families across ecological guilds.</title>
        <authorList>
            <consortium name="Lawrence Berkeley National Laboratory"/>
            <person name="Harder C.B."/>
            <person name="Miyauchi S."/>
            <person name="Viragh M."/>
            <person name="Kuo A."/>
            <person name="Thoen E."/>
            <person name="Andreopoulos B."/>
            <person name="Lu D."/>
            <person name="Skrede I."/>
            <person name="Drula E."/>
            <person name="Henrissat B."/>
            <person name="Morin E."/>
            <person name="Kohler A."/>
            <person name="Barry K."/>
            <person name="LaButti K."/>
            <person name="Morin E."/>
            <person name="Salamov A."/>
            <person name="Lipzen A."/>
            <person name="Mereny Z."/>
            <person name="Hegedus B."/>
            <person name="Baldrian P."/>
            <person name="Stursova M."/>
            <person name="Weitz H."/>
            <person name="Taylor A."/>
            <person name="Grigoriev I.V."/>
            <person name="Nagy L.G."/>
            <person name="Martin F."/>
            <person name="Kauserud H."/>
        </authorList>
    </citation>
    <scope>NUCLEOTIDE SEQUENCE</scope>
    <source>
        <strain evidence="1">CBHHK182m</strain>
    </source>
</reference>
<name>A0AAD7I6X7_9AGAR</name>
<proteinExistence type="predicted"/>
<accession>A0AAD7I6X7</accession>
<protein>
    <submittedName>
        <fullName evidence="1">Uncharacterized protein</fullName>
    </submittedName>
</protein>
<evidence type="ECO:0000313" key="2">
    <source>
        <dbReference type="Proteomes" id="UP001215598"/>
    </source>
</evidence>
<comment type="caution">
    <text evidence="1">The sequence shown here is derived from an EMBL/GenBank/DDBJ whole genome shotgun (WGS) entry which is preliminary data.</text>
</comment>
<evidence type="ECO:0000313" key="1">
    <source>
        <dbReference type="EMBL" id="KAJ7736480.1"/>
    </source>
</evidence>
<sequence length="77" mass="8137">MQTTTRIAVFLALNEPSFQYSSPLNSPMQLSFPLTRLSLILVALALTANAATPVQRNGKCVCTTPVGGGIPDCLCDP</sequence>
<dbReference type="EMBL" id="JARKIB010000121">
    <property type="protein sequence ID" value="KAJ7736480.1"/>
    <property type="molecule type" value="Genomic_DNA"/>
</dbReference>
<dbReference type="Proteomes" id="UP001215598">
    <property type="component" value="Unassembled WGS sequence"/>
</dbReference>
<keyword evidence="2" id="KW-1185">Reference proteome</keyword>
<dbReference type="AlphaFoldDB" id="A0AAD7I6X7"/>
<gene>
    <name evidence="1" type="ORF">B0H16DRAFT_1891955</name>
</gene>
<organism evidence="1 2">
    <name type="scientific">Mycena metata</name>
    <dbReference type="NCBI Taxonomy" id="1033252"/>
    <lineage>
        <taxon>Eukaryota</taxon>
        <taxon>Fungi</taxon>
        <taxon>Dikarya</taxon>
        <taxon>Basidiomycota</taxon>
        <taxon>Agaricomycotina</taxon>
        <taxon>Agaricomycetes</taxon>
        <taxon>Agaricomycetidae</taxon>
        <taxon>Agaricales</taxon>
        <taxon>Marasmiineae</taxon>
        <taxon>Mycenaceae</taxon>
        <taxon>Mycena</taxon>
    </lineage>
</organism>